<organism evidence="8">
    <name type="scientific">Rhipicephalus appendiculatus</name>
    <name type="common">Brown ear tick</name>
    <dbReference type="NCBI Taxonomy" id="34631"/>
    <lineage>
        <taxon>Eukaryota</taxon>
        <taxon>Metazoa</taxon>
        <taxon>Ecdysozoa</taxon>
        <taxon>Arthropoda</taxon>
        <taxon>Chelicerata</taxon>
        <taxon>Arachnida</taxon>
        <taxon>Acari</taxon>
        <taxon>Parasitiformes</taxon>
        <taxon>Ixodida</taxon>
        <taxon>Ixodoidea</taxon>
        <taxon>Ixodidae</taxon>
        <taxon>Rhipicephalinae</taxon>
        <taxon>Rhipicephalus</taxon>
        <taxon>Rhipicephalus</taxon>
    </lineage>
</organism>
<protein>
    <submittedName>
        <fullName evidence="8">Nuclear pore complex protein Nup160</fullName>
    </submittedName>
</protein>
<dbReference type="Pfam" id="PF23345">
    <property type="entry name" value="NUP160_helical"/>
    <property type="match status" value="1"/>
</dbReference>
<sequence length="1368" mass="152957">MLVGNKFVKFVEVPLRETSPPKWKELTINTGAAQSTLEDIKLTERAGGYAYQEDPASGVATRNRFIYWKTNNNVLELAEESLDVDLVGNRLRLRFQHTPLLEGVSIFETRSNLVVLAATIASVHRLSFPHPRLLNPNVGSTSTYSMRSVFFDTSATLLRDYHVLNHAGLGTTLSHNSCSWLGANGEAIFVLGTNTSTLFVVSIDPQDVGGKVSTMEIRKSASVTRFLSGILPASMREDEASLSLVCHQADDDIFIFALSKDLRIRQWSYRSQDLLSVCSVLDHWPASKSTSSGLGGRQSCMVKATDSSSSGVDVYLGVYACFPEGNQFFVFQPIQPQGGGHKMVLLASVRAPENDLVDFCLMGSTLWTLWVQQNDEPLVCTVCIDALDSPSGKWAGVHLQPSVTPERDYVPAPLDPREYYLEKIIGRNVYSFNTLCKVLGTYARRGDHSADHGGRSLKEEIMATVDAEIRAGIAELELSDQDYVSLALHHWGKFDYACSEYHVVGLKPLGLFVDPNTGMAALIRRDHVSLLRPCEWQESCMLSEELPPWCSEVADEGVQILASCLKKIDSCLTQEVSAEFSQGLYFMEDIRGLVDRVVSHLLSLEYSVIVKKITDDVHANLPSLKNLIDSMDLSEVNPCTRPQGLHSNAWHSLFGSATGCGFMSACLQQVMQFRFTFCRNLLVLQGLIVAAGQNRGALGRHLSLISRKLIPETQRLVRAYFAALWVTEAEGSPLSNLLEGGIKGMSISSSADGFGVISQNAEQCGLVWIFLRNGGGEAVRRQLSEKGPPEASQIWAPILPSFISAVAELIWPLSDNCVFPRSLLELGQHLQLHEYVRLLTDWCGNNRETRMYLLATSFLVCHEYHKACMLYQKVAYERVPTEPYIIQQIQRVGSSDPSSEQSLLPLYYQHVIRAFTDAPDCVITLAEAALKRTPRNDPHVPVLWSLLFKHQLQLGHITEAYHAMIQNPIADHRNNCLQQLVIVLCERGQLSTLVNFPFKGVESDVIRILETRARATDALERRYYDVLYCMHVNANKYRRAASAMYEHALRLQEEAGTLEALKRQELCLLAAINCLLLVKAEDAWVAMPLPVGRADRSPKRDSTGEEILHAPTRKVEVIQVEDMRRKLSLVRAWLLLSGSDRDPITLPLSPGETVLLLVGSGHFNLAIHICKQFSMNLDPVFEGVVQQCLKSSPVQTIQSARAINPQWIIENPKAVLDIPGQAWLLLRHYLKEHEKERGTTRYHRLIASKLLCNGFLLPPWLTESYKERDAPELLRLLIAYSRLEEATDISIEYVDAVLGKGKEYFGLTSALHASSPPVWLPHTTFDRLLVALKSSANKESQYQKLDQKLKDYFKTLERVSHAMRMNVL</sequence>
<dbReference type="InterPro" id="IPR056547">
    <property type="entry name" value="NUP160_helical"/>
</dbReference>
<dbReference type="EMBL" id="GEDV01009590">
    <property type="protein sequence ID" value="JAP78967.1"/>
    <property type="molecule type" value="Transcribed_RNA"/>
</dbReference>
<feature type="domain" description="NUP160 C-terminal TPR" evidence="6">
    <location>
        <begin position="1120"/>
        <end position="1363"/>
    </location>
</feature>
<evidence type="ECO:0000256" key="3">
    <source>
        <dbReference type="ARBA" id="ARBA00023242"/>
    </source>
</evidence>
<evidence type="ECO:0000259" key="7">
    <source>
        <dbReference type="Pfam" id="PF23354"/>
    </source>
</evidence>
<evidence type="ECO:0000259" key="5">
    <source>
        <dbReference type="Pfam" id="PF23345"/>
    </source>
</evidence>
<keyword evidence="3" id="KW-0539">Nucleus</keyword>
<feature type="domain" description="NUP160 middle TPR" evidence="7">
    <location>
        <begin position="811"/>
        <end position="1077"/>
    </location>
</feature>
<dbReference type="InterPro" id="IPR056535">
    <property type="entry name" value="TPR_NUP160_M"/>
</dbReference>
<dbReference type="Pfam" id="PF23354">
    <property type="entry name" value="TPR_NUP160_120_M"/>
    <property type="match status" value="1"/>
</dbReference>
<evidence type="ECO:0000259" key="6">
    <source>
        <dbReference type="Pfam" id="PF23347"/>
    </source>
</evidence>
<feature type="domain" description="NUP160 helical" evidence="5">
    <location>
        <begin position="556"/>
        <end position="749"/>
    </location>
</feature>
<dbReference type="Pfam" id="PF23347">
    <property type="entry name" value="TPR_Nup160_C"/>
    <property type="match status" value="1"/>
</dbReference>
<name>A0A131YJ31_RHIAP</name>
<evidence type="ECO:0000256" key="1">
    <source>
        <dbReference type="ARBA" id="ARBA00004123"/>
    </source>
</evidence>
<dbReference type="Pfam" id="PF11715">
    <property type="entry name" value="Beta-prop_Nup120_160"/>
    <property type="match status" value="1"/>
</dbReference>
<dbReference type="InterPro" id="IPR021717">
    <property type="entry name" value="Nucleoporin_Nup160"/>
</dbReference>
<accession>A0A131YJ31</accession>
<dbReference type="GO" id="GO:0005643">
    <property type="term" value="C:nuclear pore"/>
    <property type="evidence" value="ECO:0007669"/>
    <property type="project" value="TreeGrafter"/>
</dbReference>
<evidence type="ECO:0000313" key="8">
    <source>
        <dbReference type="EMBL" id="JAP78967.1"/>
    </source>
</evidence>
<dbReference type="PANTHER" id="PTHR21286:SF0">
    <property type="entry name" value="NUCLEAR PORE COMPLEX PROTEIN NUP160"/>
    <property type="match status" value="1"/>
</dbReference>
<dbReference type="PANTHER" id="PTHR21286">
    <property type="entry name" value="NUCLEAR PORE COMPLEX PROTEIN NUP160"/>
    <property type="match status" value="1"/>
</dbReference>
<proteinExistence type="predicted"/>
<comment type="subcellular location">
    <subcellularLocation>
        <location evidence="1">Nucleus</location>
    </subcellularLocation>
</comment>
<dbReference type="InterPro" id="IPR056536">
    <property type="entry name" value="TPR_NUP160_C"/>
</dbReference>
<dbReference type="InterPro" id="IPR059141">
    <property type="entry name" value="Beta-prop_Nup120_160"/>
</dbReference>
<evidence type="ECO:0000256" key="2">
    <source>
        <dbReference type="ARBA" id="ARBA00022448"/>
    </source>
</evidence>
<evidence type="ECO:0000259" key="4">
    <source>
        <dbReference type="Pfam" id="PF11715"/>
    </source>
</evidence>
<keyword evidence="2" id="KW-0813">Transport</keyword>
<feature type="domain" description="Nucleoporin Nup120/160 beta-propeller" evidence="4">
    <location>
        <begin position="64"/>
        <end position="536"/>
    </location>
</feature>
<dbReference type="GO" id="GO:0017056">
    <property type="term" value="F:structural constituent of nuclear pore"/>
    <property type="evidence" value="ECO:0007669"/>
    <property type="project" value="TreeGrafter"/>
</dbReference>
<reference evidence="8" key="1">
    <citation type="journal article" date="2016" name="Ticks Tick Borne Dis.">
        <title>De novo assembly and annotation of the salivary gland transcriptome of Rhipicephalus appendiculatus male and female ticks during blood feeding.</title>
        <authorList>
            <person name="de Castro M.H."/>
            <person name="de Klerk D."/>
            <person name="Pienaar R."/>
            <person name="Latif A.A."/>
            <person name="Rees D.J."/>
            <person name="Mans B.J."/>
        </authorList>
    </citation>
    <scope>NUCLEOTIDE SEQUENCE</scope>
    <source>
        <tissue evidence="8">Salivary glands</tissue>
    </source>
</reference>